<evidence type="ECO:0000313" key="5">
    <source>
        <dbReference type="Proteomes" id="UP000031572"/>
    </source>
</evidence>
<keyword evidence="5" id="KW-1185">Reference proteome</keyword>
<dbReference type="OrthoDB" id="8994218at2"/>
<evidence type="ECO:0000256" key="2">
    <source>
        <dbReference type="SAM" id="SignalP"/>
    </source>
</evidence>
<feature type="signal peptide" evidence="2">
    <location>
        <begin position="1"/>
        <end position="24"/>
    </location>
</feature>
<dbReference type="PANTHER" id="PTHR35936:SF17">
    <property type="entry name" value="ARGININE-BINDING EXTRACELLULAR PROTEIN ARTP"/>
    <property type="match status" value="1"/>
</dbReference>
<feature type="chain" id="PRO_5002142665" evidence="2">
    <location>
        <begin position="25"/>
        <end position="275"/>
    </location>
</feature>
<dbReference type="Gene3D" id="3.40.190.10">
    <property type="entry name" value="Periplasmic binding protein-like II"/>
    <property type="match status" value="2"/>
</dbReference>
<dbReference type="SUPFAM" id="SSF53850">
    <property type="entry name" value="Periplasmic binding protein-like II"/>
    <property type="match status" value="1"/>
</dbReference>
<dbReference type="InterPro" id="IPR001638">
    <property type="entry name" value="Solute-binding_3/MltF_N"/>
</dbReference>
<evidence type="ECO:0000259" key="3">
    <source>
        <dbReference type="SMART" id="SM00062"/>
    </source>
</evidence>
<accession>A0A0C1XZJ0</accession>
<dbReference type="AlphaFoldDB" id="A0A0C1XZJ0"/>
<dbReference type="EMBL" id="JWJG01000028">
    <property type="protein sequence ID" value="KIF80198.1"/>
    <property type="molecule type" value="Genomic_DNA"/>
</dbReference>
<comment type="caution">
    <text evidence="4">The sequence shown here is derived from an EMBL/GenBank/DDBJ whole genome shotgun (WGS) entry which is preliminary data.</text>
</comment>
<feature type="domain" description="Solute-binding protein family 3/N-terminal" evidence="3">
    <location>
        <begin position="39"/>
        <end position="263"/>
    </location>
</feature>
<name>A0A0C1XZJ0_9BURK</name>
<reference evidence="4 5" key="1">
    <citation type="submission" date="2014-12" db="EMBL/GenBank/DDBJ databases">
        <title>Denitrispirillum autotrophicum gen. nov., sp. nov., Denitrifying, Facultatively Autotrophic Bacteria Isolated from Rice Paddy Soil.</title>
        <authorList>
            <person name="Ishii S."/>
            <person name="Ashida N."/>
            <person name="Ohno H."/>
            <person name="Otsuka S."/>
            <person name="Yokota A."/>
            <person name="Senoo K."/>
        </authorList>
    </citation>
    <scope>NUCLEOTIDE SEQUENCE [LARGE SCALE GENOMIC DNA]</scope>
    <source>
        <strain evidence="4 5">TSA66</strain>
    </source>
</reference>
<dbReference type="Proteomes" id="UP000031572">
    <property type="component" value="Unassembled WGS sequence"/>
</dbReference>
<proteinExistence type="predicted"/>
<evidence type="ECO:0000256" key="1">
    <source>
        <dbReference type="ARBA" id="ARBA00022729"/>
    </source>
</evidence>
<dbReference type="STRING" id="709839.TSA66_04245"/>
<dbReference type="PANTHER" id="PTHR35936">
    <property type="entry name" value="MEMBRANE-BOUND LYTIC MUREIN TRANSGLYCOSYLASE F"/>
    <property type="match status" value="1"/>
</dbReference>
<gene>
    <name evidence="4" type="ORF">TSA66_04245</name>
</gene>
<dbReference type="RefSeq" id="WP_040039113.1">
    <property type="nucleotide sequence ID" value="NZ_JWJG01000028.1"/>
</dbReference>
<protein>
    <submittedName>
        <fullName evidence="4">Amino acid ABC transporter substrate-binding protein</fullName>
    </submittedName>
</protein>
<dbReference type="SMART" id="SM00062">
    <property type="entry name" value="PBPb"/>
    <property type="match status" value="1"/>
</dbReference>
<sequence length="275" mass="30746">MKTISCLRFCFAALLLLSGFGASAAPAPDRLQRVLDAGELRVCIWPDYYGITFRNPKTRQLSGIDIDLSAELGRELGVRVRYVDSSFAALVDNLLADRCDIAMHAVGITDARREKLAFTRPYLRSDIYAMTTRDGSAVKSWDDLDKPGRVIAVQAGTVMEPVMQRTLRHAKLLVVRPPMTRENEVESGRADAFMADFPYSQRLLDMTDWARLVAPPQPFHLTDYAYALAPGDASLLTRVDRFIDAIRQDGRLQRAAHKHKLDSILIQGDGASERH</sequence>
<dbReference type="CDD" id="cd13530">
    <property type="entry name" value="PBP2_peptides_like"/>
    <property type="match status" value="1"/>
</dbReference>
<dbReference type="Pfam" id="PF00497">
    <property type="entry name" value="SBP_bac_3"/>
    <property type="match status" value="1"/>
</dbReference>
<evidence type="ECO:0000313" key="4">
    <source>
        <dbReference type="EMBL" id="KIF80198.1"/>
    </source>
</evidence>
<organism evidence="4 5">
    <name type="scientific">Noviherbaspirillum autotrophicum</name>
    <dbReference type="NCBI Taxonomy" id="709839"/>
    <lineage>
        <taxon>Bacteria</taxon>
        <taxon>Pseudomonadati</taxon>
        <taxon>Pseudomonadota</taxon>
        <taxon>Betaproteobacteria</taxon>
        <taxon>Burkholderiales</taxon>
        <taxon>Oxalobacteraceae</taxon>
        <taxon>Noviherbaspirillum</taxon>
    </lineage>
</organism>
<keyword evidence="1 2" id="KW-0732">Signal</keyword>